<dbReference type="AlphaFoldDB" id="A0A2P6P240"/>
<dbReference type="EMBL" id="PDCK01000045">
    <property type="protein sequence ID" value="PRQ16007.1"/>
    <property type="molecule type" value="Genomic_DNA"/>
</dbReference>
<evidence type="ECO:0000313" key="3">
    <source>
        <dbReference type="Proteomes" id="UP000238479"/>
    </source>
</evidence>
<keyword evidence="3" id="KW-1185">Reference proteome</keyword>
<gene>
    <name evidence="2" type="ORF">RchiOBHm_Chr7g0179571</name>
</gene>
<dbReference type="Gramene" id="PRQ16007">
    <property type="protein sequence ID" value="PRQ16007"/>
    <property type="gene ID" value="RchiOBHm_Chr7g0179571"/>
</dbReference>
<proteinExistence type="predicted"/>
<reference evidence="2 3" key="1">
    <citation type="journal article" date="2018" name="Nat. Genet.">
        <title>The Rosa genome provides new insights in the design of modern roses.</title>
        <authorList>
            <person name="Bendahmane M."/>
        </authorList>
    </citation>
    <scope>NUCLEOTIDE SEQUENCE [LARGE SCALE GENOMIC DNA]</scope>
    <source>
        <strain evidence="3">cv. Old Blush</strain>
    </source>
</reference>
<protein>
    <submittedName>
        <fullName evidence="2">Uncharacterized protein</fullName>
    </submittedName>
</protein>
<name>A0A2P6P240_ROSCH</name>
<dbReference type="Proteomes" id="UP000238479">
    <property type="component" value="Chromosome 7"/>
</dbReference>
<organism evidence="2 3">
    <name type="scientific">Rosa chinensis</name>
    <name type="common">China rose</name>
    <dbReference type="NCBI Taxonomy" id="74649"/>
    <lineage>
        <taxon>Eukaryota</taxon>
        <taxon>Viridiplantae</taxon>
        <taxon>Streptophyta</taxon>
        <taxon>Embryophyta</taxon>
        <taxon>Tracheophyta</taxon>
        <taxon>Spermatophyta</taxon>
        <taxon>Magnoliopsida</taxon>
        <taxon>eudicotyledons</taxon>
        <taxon>Gunneridae</taxon>
        <taxon>Pentapetalae</taxon>
        <taxon>rosids</taxon>
        <taxon>fabids</taxon>
        <taxon>Rosales</taxon>
        <taxon>Rosaceae</taxon>
        <taxon>Rosoideae</taxon>
        <taxon>Rosoideae incertae sedis</taxon>
        <taxon>Rosa</taxon>
    </lineage>
</organism>
<comment type="caution">
    <text evidence="2">The sequence shown here is derived from an EMBL/GenBank/DDBJ whole genome shotgun (WGS) entry which is preliminary data.</text>
</comment>
<evidence type="ECO:0000256" key="1">
    <source>
        <dbReference type="SAM" id="MobiDB-lite"/>
    </source>
</evidence>
<accession>A0A2P6P240</accession>
<sequence>MEKAKVAEPTEEDMMELLKYCSEMGCSLKQCQDQNILNRMISFISNSDCFTGFSSDEYDRSVCIKIFMEKVDAYLLSCCTLTDFGTVNCAIETVESEDKKEQEDLQKMRESRANRMVPTTAKPIVS</sequence>
<evidence type="ECO:0000313" key="2">
    <source>
        <dbReference type="EMBL" id="PRQ16007.1"/>
    </source>
</evidence>
<feature type="region of interest" description="Disordered" evidence="1">
    <location>
        <begin position="97"/>
        <end position="126"/>
    </location>
</feature>
<feature type="compositionally biased region" description="Basic and acidic residues" evidence="1">
    <location>
        <begin position="97"/>
        <end position="113"/>
    </location>
</feature>